<comment type="caution">
    <text evidence="1">The sequence shown here is derived from an EMBL/GenBank/DDBJ whole genome shotgun (WGS) entry which is preliminary data.</text>
</comment>
<evidence type="ECO:0000313" key="2">
    <source>
        <dbReference type="Proteomes" id="UP000807769"/>
    </source>
</evidence>
<reference evidence="1" key="1">
    <citation type="journal article" date="2020" name="New Phytol.">
        <title>Comparative genomics reveals dynamic genome evolution in host specialist ectomycorrhizal fungi.</title>
        <authorList>
            <person name="Lofgren L.A."/>
            <person name="Nguyen N.H."/>
            <person name="Vilgalys R."/>
            <person name="Ruytinx J."/>
            <person name="Liao H.L."/>
            <person name="Branco S."/>
            <person name="Kuo A."/>
            <person name="LaButti K."/>
            <person name="Lipzen A."/>
            <person name="Andreopoulos W."/>
            <person name="Pangilinan J."/>
            <person name="Riley R."/>
            <person name="Hundley H."/>
            <person name="Na H."/>
            <person name="Barry K."/>
            <person name="Grigoriev I.V."/>
            <person name="Stajich J.E."/>
            <person name="Kennedy P.G."/>
        </authorList>
    </citation>
    <scope>NUCLEOTIDE SEQUENCE</scope>
    <source>
        <strain evidence="1">MN1</strain>
    </source>
</reference>
<proteinExistence type="predicted"/>
<name>A0A9P7DL70_9AGAM</name>
<sequence>MDEICAELELEDKQAASQRFLWLYPADVAKVRKDHPLLSYAILGWKHLGLVSDEDSDVMIALSRLNSEFLRNAKKHRVLAPGKYEYEPRWLPADVTLPSLLFIPVVHGKSWMVEYLVKQDPISWTWMLPLVGVLP</sequence>
<dbReference type="GeneID" id="64635408"/>
<dbReference type="EMBL" id="JABBWG010000213">
    <property type="protein sequence ID" value="KAG1797544.1"/>
    <property type="molecule type" value="Genomic_DNA"/>
</dbReference>
<evidence type="ECO:0000313" key="1">
    <source>
        <dbReference type="EMBL" id="KAG1797544.1"/>
    </source>
</evidence>
<dbReference type="AlphaFoldDB" id="A0A9P7DL70"/>
<accession>A0A9P7DL70</accession>
<dbReference type="Proteomes" id="UP000807769">
    <property type="component" value="Unassembled WGS sequence"/>
</dbReference>
<dbReference type="RefSeq" id="XP_041185485.1">
    <property type="nucleotide sequence ID" value="XM_041341392.1"/>
</dbReference>
<organism evidence="1 2">
    <name type="scientific">Suillus subaureus</name>
    <dbReference type="NCBI Taxonomy" id="48587"/>
    <lineage>
        <taxon>Eukaryota</taxon>
        <taxon>Fungi</taxon>
        <taxon>Dikarya</taxon>
        <taxon>Basidiomycota</taxon>
        <taxon>Agaricomycotina</taxon>
        <taxon>Agaricomycetes</taxon>
        <taxon>Agaricomycetidae</taxon>
        <taxon>Boletales</taxon>
        <taxon>Suillineae</taxon>
        <taxon>Suillaceae</taxon>
        <taxon>Suillus</taxon>
    </lineage>
</organism>
<keyword evidence="2" id="KW-1185">Reference proteome</keyword>
<gene>
    <name evidence="1" type="ORF">BJ212DRAFT_1488978</name>
</gene>
<protein>
    <submittedName>
        <fullName evidence="1">Uncharacterized protein</fullName>
    </submittedName>
</protein>